<evidence type="ECO:0000256" key="1">
    <source>
        <dbReference type="ARBA" id="ARBA00023002"/>
    </source>
</evidence>
<dbReference type="AlphaFoldDB" id="A0A0H2M5G1"/>
<dbReference type="Gene3D" id="3.10.20.440">
    <property type="entry name" value="2Fe-2S iron-sulphur cluster binding domain, sarcosine oxidase, alpha subunit, N-terminal domain"/>
    <property type="match status" value="1"/>
</dbReference>
<dbReference type="RefSeq" id="WP_047784870.1">
    <property type="nucleotide sequence ID" value="NZ_JZWI01000013.1"/>
</dbReference>
<name>A0A0H2M5G1_VARPD</name>
<organism evidence="2 3">
    <name type="scientific">Variovorax paradoxus</name>
    <dbReference type="NCBI Taxonomy" id="34073"/>
    <lineage>
        <taxon>Bacteria</taxon>
        <taxon>Pseudomonadati</taxon>
        <taxon>Pseudomonadota</taxon>
        <taxon>Betaproteobacteria</taxon>
        <taxon>Burkholderiales</taxon>
        <taxon>Comamonadaceae</taxon>
        <taxon>Variovorax</taxon>
    </lineage>
</organism>
<accession>A0A0H2M5G1</accession>
<proteinExistence type="predicted"/>
<comment type="caution">
    <text evidence="2">The sequence shown here is derived from an EMBL/GenBank/DDBJ whole genome shotgun (WGS) entry which is preliminary data.</text>
</comment>
<protein>
    <submittedName>
        <fullName evidence="2">Hydrogen cyanide synthase subunit HcnA</fullName>
        <ecNumber evidence="2">1.4.99.5</ecNumber>
    </submittedName>
</protein>
<dbReference type="PATRIC" id="fig|34073.19.peg.2759"/>
<gene>
    <name evidence="2" type="primary">hcnA2</name>
    <name evidence="2" type="ORF">VPARA_26830</name>
</gene>
<dbReference type="InterPro" id="IPR042204">
    <property type="entry name" value="2Fe-2S-bd_N"/>
</dbReference>
<sequence>MPTNVRFRSLVPADASPRGEPMVNLFFDGRALQAPAGCSVAAALLANGVSTFRTTPVSGAPRAPYCMMGACFDCLVEIDGQPNRQSCLVAVAEGMQVKTQAGLRSFDGAGTVIAEEAAHVE</sequence>
<dbReference type="Pfam" id="PF13510">
    <property type="entry name" value="Fer2_4"/>
    <property type="match status" value="1"/>
</dbReference>
<keyword evidence="3" id="KW-1185">Reference proteome</keyword>
<dbReference type="EC" id="1.4.99.5" evidence="2"/>
<dbReference type="InterPro" id="IPR036010">
    <property type="entry name" value="2Fe-2S_ferredoxin-like_sf"/>
</dbReference>
<keyword evidence="1 2" id="KW-0560">Oxidoreductase</keyword>
<evidence type="ECO:0000313" key="3">
    <source>
        <dbReference type="Proteomes" id="UP000035170"/>
    </source>
</evidence>
<dbReference type="SUPFAM" id="SSF54292">
    <property type="entry name" value="2Fe-2S ferredoxin-like"/>
    <property type="match status" value="1"/>
</dbReference>
<reference evidence="2 3" key="1">
    <citation type="submission" date="2015-03" db="EMBL/GenBank/DDBJ databases">
        <title>Genome sequence of Variovorax paradoxus TBEA6.</title>
        <authorList>
            <person name="Poehlein A."/>
            <person name="Schuldes J."/>
            <person name="Wuebbeler J.H."/>
            <person name="Hiessl S."/>
            <person name="Steinbuechel A."/>
            <person name="Daniel R."/>
        </authorList>
    </citation>
    <scope>NUCLEOTIDE SEQUENCE [LARGE SCALE GENOMIC DNA]</scope>
    <source>
        <strain evidence="2 3">TBEA6</strain>
    </source>
</reference>
<dbReference type="Proteomes" id="UP000035170">
    <property type="component" value="Unassembled WGS sequence"/>
</dbReference>
<evidence type="ECO:0000313" key="2">
    <source>
        <dbReference type="EMBL" id="KLN56002.1"/>
    </source>
</evidence>
<dbReference type="GO" id="GO:0050622">
    <property type="term" value="F:glycine dehydrogenase (cyanide-forming) activity"/>
    <property type="evidence" value="ECO:0007669"/>
    <property type="project" value="UniProtKB-EC"/>
</dbReference>
<dbReference type="EMBL" id="JZWI01000013">
    <property type="protein sequence ID" value="KLN56002.1"/>
    <property type="molecule type" value="Genomic_DNA"/>
</dbReference>
<dbReference type="GO" id="GO:0051536">
    <property type="term" value="F:iron-sulfur cluster binding"/>
    <property type="evidence" value="ECO:0007669"/>
    <property type="project" value="InterPro"/>
</dbReference>